<accession>A0ABV2D158</accession>
<dbReference type="NCBIfam" id="TIGR02595">
    <property type="entry name" value="PEP_CTERM"/>
    <property type="match status" value="1"/>
</dbReference>
<feature type="transmembrane region" description="Helical" evidence="1">
    <location>
        <begin position="183"/>
        <end position="200"/>
    </location>
</feature>
<evidence type="ECO:0000259" key="2">
    <source>
        <dbReference type="Pfam" id="PF07589"/>
    </source>
</evidence>
<dbReference type="Proteomes" id="UP001548713">
    <property type="component" value="Unassembled WGS sequence"/>
</dbReference>
<dbReference type="NCBIfam" id="NF035944">
    <property type="entry name" value="PEPxxWA-CTERM"/>
    <property type="match status" value="1"/>
</dbReference>
<sequence>MQILRALNQLFSGLTLSQRKILMLCAIALVALAGAMFGFTSRPQAGGTAASAARSPLSIFASRSPGARADGALFRTKRRLAAAPRSRPRPAVVIPRERVLSPVRIRPGGPLQIAPGAPNVAPQGLSLDAVPLPTSVPGPAFRSPYIPDVGSGYLPFPPGGPVIGAPPVEGGNPVPPPPAVPEPATWMLLILGLGFVGAALRRQTRLPAGA</sequence>
<feature type="domain" description="Ice-binding protein C-terminal" evidence="2">
    <location>
        <begin position="179"/>
        <end position="202"/>
    </location>
</feature>
<keyword evidence="4" id="KW-1185">Reference proteome</keyword>
<dbReference type="Pfam" id="PF07589">
    <property type="entry name" value="PEP-CTERM"/>
    <property type="match status" value="1"/>
</dbReference>
<evidence type="ECO:0000313" key="3">
    <source>
        <dbReference type="EMBL" id="MET1755598.1"/>
    </source>
</evidence>
<evidence type="ECO:0000313" key="4">
    <source>
        <dbReference type="Proteomes" id="UP001548713"/>
    </source>
</evidence>
<dbReference type="RefSeq" id="WP_353984045.1">
    <property type="nucleotide sequence ID" value="NZ_JBEWLY010000013.1"/>
</dbReference>
<keyword evidence="1" id="KW-1133">Transmembrane helix</keyword>
<comment type="caution">
    <text evidence="3">The sequence shown here is derived from an EMBL/GenBank/DDBJ whole genome shotgun (WGS) entry which is preliminary data.</text>
</comment>
<proteinExistence type="predicted"/>
<feature type="transmembrane region" description="Helical" evidence="1">
    <location>
        <begin position="21"/>
        <end position="39"/>
    </location>
</feature>
<keyword evidence="1" id="KW-0812">Transmembrane</keyword>
<dbReference type="InterPro" id="IPR013424">
    <property type="entry name" value="Ice-binding_C"/>
</dbReference>
<organism evidence="3 4">
    <name type="scientific">Novosphingobium kalidii</name>
    <dbReference type="NCBI Taxonomy" id="3230299"/>
    <lineage>
        <taxon>Bacteria</taxon>
        <taxon>Pseudomonadati</taxon>
        <taxon>Pseudomonadota</taxon>
        <taxon>Alphaproteobacteria</taxon>
        <taxon>Sphingomonadales</taxon>
        <taxon>Sphingomonadaceae</taxon>
        <taxon>Novosphingobium</taxon>
    </lineage>
</organism>
<dbReference type="EMBL" id="JBEWLY010000013">
    <property type="protein sequence ID" value="MET1755598.1"/>
    <property type="molecule type" value="Genomic_DNA"/>
</dbReference>
<reference evidence="3 4" key="1">
    <citation type="submission" date="2024-07" db="EMBL/GenBank/DDBJ databases">
        <title>Novosphingobium kalidii RD2P27.</title>
        <authorList>
            <person name="Sun J.-Q."/>
        </authorList>
    </citation>
    <scope>NUCLEOTIDE SEQUENCE [LARGE SCALE GENOMIC DNA]</scope>
    <source>
        <strain evidence="3 4">RD2P27</strain>
    </source>
</reference>
<keyword evidence="1" id="KW-0472">Membrane</keyword>
<evidence type="ECO:0000256" key="1">
    <source>
        <dbReference type="SAM" id="Phobius"/>
    </source>
</evidence>
<name>A0ABV2D158_9SPHN</name>
<protein>
    <submittedName>
        <fullName evidence="3">PEPxxWA-CTERM sorting domain-containing protein</fullName>
    </submittedName>
</protein>
<gene>
    <name evidence="3" type="ORF">ABVV53_09030</name>
</gene>